<evidence type="ECO:0000259" key="2">
    <source>
        <dbReference type="Pfam" id="PF14040"/>
    </source>
</evidence>
<feature type="domain" description="Deoxyribonuclease NucA/NucB" evidence="2">
    <location>
        <begin position="4"/>
        <end position="62"/>
    </location>
</feature>
<sequence>MAAYNQGSRRSQTYTGSRNPCSGPNGNNARKEARLGAPFDNARNLVNCDEFPFASTEEGGYGWTGVVFPSAPHGVLDKRRRYRMAAPYGLPNATNQPKSLSGQNVQEQADRKLSWFHKRNFTLHFVSNDGTQPATFSEGNFFSGSIFAGDGGVPVVNTVNNAAWTMCAVNLRGQERWIEDSQRILLTRRYSDCRMEWRGKLSTTDLLFVSNPRFLISLMPDVFSSATPNPLRPYSIHGQLGLLTPHSPLCSCDINFVGAPHATTKRGLVQPIGYFEDKPIHLQLGVKRSANYHRVEVRVPVEEMQLLDIRQAYPLGS</sequence>
<gene>
    <name evidence="3" type="ORF">RRF57_009887</name>
</gene>
<proteinExistence type="predicted"/>
<feature type="region of interest" description="Disordered" evidence="1">
    <location>
        <begin position="1"/>
        <end position="32"/>
    </location>
</feature>
<protein>
    <recommendedName>
        <fullName evidence="2">Deoxyribonuclease NucA/NucB domain-containing protein</fullName>
    </recommendedName>
</protein>
<dbReference type="EMBL" id="JAWHQM010000038">
    <property type="protein sequence ID" value="KAK5634173.1"/>
    <property type="molecule type" value="Genomic_DNA"/>
</dbReference>
<evidence type="ECO:0000313" key="4">
    <source>
        <dbReference type="Proteomes" id="UP001305414"/>
    </source>
</evidence>
<organism evidence="3 4">
    <name type="scientific">Xylaria bambusicola</name>
    <dbReference type="NCBI Taxonomy" id="326684"/>
    <lineage>
        <taxon>Eukaryota</taxon>
        <taxon>Fungi</taxon>
        <taxon>Dikarya</taxon>
        <taxon>Ascomycota</taxon>
        <taxon>Pezizomycotina</taxon>
        <taxon>Sordariomycetes</taxon>
        <taxon>Xylariomycetidae</taxon>
        <taxon>Xylariales</taxon>
        <taxon>Xylariaceae</taxon>
        <taxon>Xylaria</taxon>
    </lineage>
</organism>
<evidence type="ECO:0000256" key="1">
    <source>
        <dbReference type="SAM" id="MobiDB-lite"/>
    </source>
</evidence>
<dbReference type="AlphaFoldDB" id="A0AAN7UVR1"/>
<dbReference type="Pfam" id="PF14040">
    <property type="entry name" value="DNase_NucA_NucB"/>
    <property type="match status" value="1"/>
</dbReference>
<dbReference type="Proteomes" id="UP001305414">
    <property type="component" value="Unassembled WGS sequence"/>
</dbReference>
<feature type="compositionally biased region" description="Polar residues" evidence="1">
    <location>
        <begin position="1"/>
        <end position="28"/>
    </location>
</feature>
<accession>A0AAN7UVR1</accession>
<keyword evidence="4" id="KW-1185">Reference proteome</keyword>
<comment type="caution">
    <text evidence="3">The sequence shown here is derived from an EMBL/GenBank/DDBJ whole genome shotgun (WGS) entry which is preliminary data.</text>
</comment>
<reference evidence="3 4" key="1">
    <citation type="submission" date="2023-10" db="EMBL/GenBank/DDBJ databases">
        <title>Draft genome sequence of Xylaria bambusicola isolate GMP-LS, the root and basal stem rot pathogen of sugarcane in Indonesia.</title>
        <authorList>
            <person name="Selvaraj P."/>
            <person name="Muralishankar V."/>
            <person name="Muruganantham S."/>
            <person name="Sp S."/>
            <person name="Haryani S."/>
            <person name="Lau K.J.X."/>
            <person name="Naqvi N.I."/>
        </authorList>
    </citation>
    <scope>NUCLEOTIDE SEQUENCE [LARGE SCALE GENOMIC DNA]</scope>
    <source>
        <strain evidence="3">GMP-LS</strain>
    </source>
</reference>
<dbReference type="InterPro" id="IPR029476">
    <property type="entry name" value="DNase_NucA_NucB"/>
</dbReference>
<evidence type="ECO:0000313" key="3">
    <source>
        <dbReference type="EMBL" id="KAK5634173.1"/>
    </source>
</evidence>
<name>A0AAN7UVR1_9PEZI</name>